<name>A0A383A190_9ZZZZ</name>
<evidence type="ECO:0008006" key="4">
    <source>
        <dbReference type="Google" id="ProtNLM"/>
    </source>
</evidence>
<organism evidence="3">
    <name type="scientific">marine metagenome</name>
    <dbReference type="NCBI Taxonomy" id="408172"/>
    <lineage>
        <taxon>unclassified sequences</taxon>
        <taxon>metagenomes</taxon>
        <taxon>ecological metagenomes</taxon>
    </lineage>
</organism>
<reference evidence="3" key="1">
    <citation type="submission" date="2018-05" db="EMBL/GenBank/DDBJ databases">
        <authorList>
            <person name="Lanie J.A."/>
            <person name="Ng W.-L."/>
            <person name="Kazmierczak K.M."/>
            <person name="Andrzejewski T.M."/>
            <person name="Davidsen T.M."/>
            <person name="Wayne K.J."/>
            <person name="Tettelin H."/>
            <person name="Glass J.I."/>
            <person name="Rusch D."/>
            <person name="Podicherti R."/>
            <person name="Tsui H.-C.T."/>
            <person name="Winkler M.E."/>
        </authorList>
    </citation>
    <scope>NUCLEOTIDE SEQUENCE</scope>
</reference>
<dbReference type="InterPro" id="IPR005814">
    <property type="entry name" value="Aminotrans_3"/>
</dbReference>
<accession>A0A383A190</accession>
<dbReference type="InterPro" id="IPR015422">
    <property type="entry name" value="PyrdxlP-dep_Trfase_small"/>
</dbReference>
<feature type="non-terminal residue" evidence="3">
    <location>
        <position position="166"/>
    </location>
</feature>
<dbReference type="Pfam" id="PF00202">
    <property type="entry name" value="Aminotran_3"/>
    <property type="match status" value="1"/>
</dbReference>
<evidence type="ECO:0000313" key="3">
    <source>
        <dbReference type="EMBL" id="SVE01502.1"/>
    </source>
</evidence>
<dbReference type="Gene3D" id="3.40.640.10">
    <property type="entry name" value="Type I PLP-dependent aspartate aminotransferase-like (Major domain)"/>
    <property type="match status" value="1"/>
</dbReference>
<protein>
    <recommendedName>
        <fullName evidence="4">Aminotransferase class III-fold pyridoxal phosphate-dependent enzyme</fullName>
    </recommendedName>
</protein>
<dbReference type="GO" id="GO:0030170">
    <property type="term" value="F:pyridoxal phosphate binding"/>
    <property type="evidence" value="ECO:0007669"/>
    <property type="project" value="InterPro"/>
</dbReference>
<dbReference type="InterPro" id="IPR015424">
    <property type="entry name" value="PyrdxlP-dep_Trfase"/>
</dbReference>
<evidence type="ECO:0000256" key="1">
    <source>
        <dbReference type="ARBA" id="ARBA00001933"/>
    </source>
</evidence>
<gene>
    <name evidence="3" type="ORF">METZ01_LOCUS454356</name>
</gene>
<dbReference type="SUPFAM" id="SSF53383">
    <property type="entry name" value="PLP-dependent transferases"/>
    <property type="match status" value="1"/>
</dbReference>
<dbReference type="EMBL" id="UINC01188333">
    <property type="protein sequence ID" value="SVE01502.1"/>
    <property type="molecule type" value="Genomic_DNA"/>
</dbReference>
<dbReference type="InterPro" id="IPR015421">
    <property type="entry name" value="PyrdxlP-dep_Trfase_major"/>
</dbReference>
<keyword evidence="2" id="KW-0663">Pyridoxal phosphate</keyword>
<dbReference type="AlphaFoldDB" id="A0A383A190"/>
<proteinExistence type="predicted"/>
<dbReference type="Gene3D" id="3.90.1150.10">
    <property type="entry name" value="Aspartate Aminotransferase, domain 1"/>
    <property type="match status" value="1"/>
</dbReference>
<sequence length="166" mass="18068">MSRHTPPLQPDGGPGFFHRNRYMGVKMSTSIDQLVSTYGDQNQCSQELFLRAQASLPGGNTRTGVYLDPFPIYSKSGAGVYVTDVDGNERLDFVNNATALILGHAHPSVVGALQDRTAQGTAFYGPTELEIELAELLRARLPSLERLRFCSSGTEAVLNVIRVARA</sequence>
<comment type="cofactor">
    <cofactor evidence="1">
        <name>pyridoxal 5'-phosphate</name>
        <dbReference type="ChEBI" id="CHEBI:597326"/>
    </cofactor>
</comment>
<dbReference type="PANTHER" id="PTHR43713:SF3">
    <property type="entry name" value="GLUTAMATE-1-SEMIALDEHYDE 2,1-AMINOMUTASE 1, CHLOROPLASTIC-RELATED"/>
    <property type="match status" value="1"/>
</dbReference>
<evidence type="ECO:0000256" key="2">
    <source>
        <dbReference type="ARBA" id="ARBA00022898"/>
    </source>
</evidence>
<dbReference type="PANTHER" id="PTHR43713">
    <property type="entry name" value="GLUTAMATE-1-SEMIALDEHYDE 2,1-AMINOMUTASE"/>
    <property type="match status" value="1"/>
</dbReference>
<dbReference type="GO" id="GO:0008483">
    <property type="term" value="F:transaminase activity"/>
    <property type="evidence" value="ECO:0007669"/>
    <property type="project" value="InterPro"/>
</dbReference>